<feature type="region of interest" description="Disordered" evidence="1">
    <location>
        <begin position="72"/>
        <end position="102"/>
    </location>
</feature>
<dbReference type="SUPFAM" id="SSF57903">
    <property type="entry name" value="FYVE/PHD zinc finger"/>
    <property type="match status" value="1"/>
</dbReference>
<protein>
    <recommendedName>
        <fullName evidence="4">Zinc finger PHD-type domain-containing protein</fullName>
    </recommendedName>
</protein>
<dbReference type="Proteomes" id="UP001431783">
    <property type="component" value="Unassembled WGS sequence"/>
</dbReference>
<evidence type="ECO:0000313" key="2">
    <source>
        <dbReference type="EMBL" id="KAK9869425.1"/>
    </source>
</evidence>
<dbReference type="EMBL" id="JARQZJ010000001">
    <property type="protein sequence ID" value="KAK9869425.1"/>
    <property type="molecule type" value="Genomic_DNA"/>
</dbReference>
<accession>A0AAW1TIL0</accession>
<gene>
    <name evidence="2" type="ORF">WA026_003180</name>
</gene>
<reference evidence="2 3" key="1">
    <citation type="submission" date="2023-03" db="EMBL/GenBank/DDBJ databases">
        <title>Genome insight into feeding habits of ladybird beetles.</title>
        <authorList>
            <person name="Li H.-S."/>
            <person name="Huang Y.-H."/>
            <person name="Pang H."/>
        </authorList>
    </citation>
    <scope>NUCLEOTIDE SEQUENCE [LARGE SCALE GENOMIC DNA]</scope>
    <source>
        <strain evidence="2">SYSU_2023b</strain>
        <tissue evidence="2">Whole body</tissue>
    </source>
</reference>
<dbReference type="CDD" id="cd15517">
    <property type="entry name" value="PHD_TCF19_like"/>
    <property type="match status" value="1"/>
</dbReference>
<dbReference type="InterPro" id="IPR011011">
    <property type="entry name" value="Znf_FYVE_PHD"/>
</dbReference>
<dbReference type="Gene3D" id="3.30.40.10">
    <property type="entry name" value="Zinc/RING finger domain, C3HC4 (zinc finger)"/>
    <property type="match status" value="1"/>
</dbReference>
<organism evidence="2 3">
    <name type="scientific">Henosepilachna vigintioctopunctata</name>
    <dbReference type="NCBI Taxonomy" id="420089"/>
    <lineage>
        <taxon>Eukaryota</taxon>
        <taxon>Metazoa</taxon>
        <taxon>Ecdysozoa</taxon>
        <taxon>Arthropoda</taxon>
        <taxon>Hexapoda</taxon>
        <taxon>Insecta</taxon>
        <taxon>Pterygota</taxon>
        <taxon>Neoptera</taxon>
        <taxon>Endopterygota</taxon>
        <taxon>Coleoptera</taxon>
        <taxon>Polyphaga</taxon>
        <taxon>Cucujiformia</taxon>
        <taxon>Coccinelloidea</taxon>
        <taxon>Coccinellidae</taxon>
        <taxon>Epilachninae</taxon>
        <taxon>Epilachnini</taxon>
        <taxon>Henosepilachna</taxon>
    </lineage>
</organism>
<dbReference type="InterPro" id="IPR013083">
    <property type="entry name" value="Znf_RING/FYVE/PHD"/>
</dbReference>
<name>A0AAW1TIL0_9CUCU</name>
<evidence type="ECO:0000313" key="3">
    <source>
        <dbReference type="Proteomes" id="UP001431783"/>
    </source>
</evidence>
<evidence type="ECO:0008006" key="4">
    <source>
        <dbReference type="Google" id="ProtNLM"/>
    </source>
</evidence>
<dbReference type="AlphaFoldDB" id="A0AAW1TIL0"/>
<feature type="compositionally biased region" description="Basic and acidic residues" evidence="1">
    <location>
        <begin position="87"/>
        <end position="99"/>
    </location>
</feature>
<comment type="caution">
    <text evidence="2">The sequence shown here is derived from an EMBL/GenBank/DDBJ whole genome shotgun (WGS) entry which is preliminary data.</text>
</comment>
<proteinExistence type="predicted"/>
<sequence>MVYKYKRKTKQAHWSEDSMMLAIAYCNSGIPVKTTAKSMDYFTPLFIGIGKKKEIVKVSAKAIKNMKNLNAKPKTATRKNTKTTKNMIDKDKRKDSGKENEEEQYFCGENYIEINKKPVDDWIQCDKCKQWSHEKCTGYEGIDLFFCDICTD</sequence>
<evidence type="ECO:0000256" key="1">
    <source>
        <dbReference type="SAM" id="MobiDB-lite"/>
    </source>
</evidence>
<keyword evidence="3" id="KW-1185">Reference proteome</keyword>